<gene>
    <name evidence="5" type="ORF">VP06_19000</name>
</gene>
<evidence type="ECO:0000259" key="4">
    <source>
        <dbReference type="SMART" id="SM00062"/>
    </source>
</evidence>
<evidence type="ECO:0000313" key="6">
    <source>
        <dbReference type="Proteomes" id="UP000035929"/>
    </source>
</evidence>
<keyword evidence="5" id="KW-0808">Transferase</keyword>
<keyword evidence="3" id="KW-0732">Signal</keyword>
<name>A0A0J6UZE8_9HYPH</name>
<dbReference type="PANTHER" id="PTHR30024:SF42">
    <property type="entry name" value="ALIPHATIC SULFONATES-BINDING PROTEIN-RELATED"/>
    <property type="match status" value="1"/>
</dbReference>
<feature type="chain" id="PRO_5005283034" evidence="3">
    <location>
        <begin position="22"/>
        <end position="344"/>
    </location>
</feature>
<dbReference type="SUPFAM" id="SSF53850">
    <property type="entry name" value="Periplasmic binding protein-like II"/>
    <property type="match status" value="1"/>
</dbReference>
<dbReference type="GO" id="GO:0016740">
    <property type="term" value="F:transferase activity"/>
    <property type="evidence" value="ECO:0007669"/>
    <property type="project" value="UniProtKB-KW"/>
</dbReference>
<organism evidence="5 6">
    <name type="scientific">Methylobacterium aquaticum</name>
    <dbReference type="NCBI Taxonomy" id="270351"/>
    <lineage>
        <taxon>Bacteria</taxon>
        <taxon>Pseudomonadati</taxon>
        <taxon>Pseudomonadota</taxon>
        <taxon>Alphaproteobacteria</taxon>
        <taxon>Hyphomicrobiales</taxon>
        <taxon>Methylobacteriaceae</taxon>
        <taxon>Methylobacterium</taxon>
    </lineage>
</organism>
<dbReference type="PANTHER" id="PTHR30024">
    <property type="entry name" value="ALIPHATIC SULFONATES-BINDING PROTEIN-RELATED"/>
    <property type="match status" value="1"/>
</dbReference>
<comment type="caution">
    <text evidence="5">The sequence shown here is derived from an EMBL/GenBank/DDBJ whole genome shotgun (WGS) entry which is preliminary data.</text>
</comment>
<evidence type="ECO:0000256" key="3">
    <source>
        <dbReference type="SAM" id="SignalP"/>
    </source>
</evidence>
<feature type="domain" description="Solute-binding protein family 3/N-terminal" evidence="4">
    <location>
        <begin position="29"/>
        <end position="254"/>
    </location>
</feature>
<protein>
    <submittedName>
        <fullName evidence="5">Myristoyl transferase</fullName>
    </submittedName>
</protein>
<evidence type="ECO:0000313" key="5">
    <source>
        <dbReference type="EMBL" id="KMO31831.1"/>
    </source>
</evidence>
<evidence type="ECO:0000256" key="1">
    <source>
        <dbReference type="ARBA" id="ARBA00010742"/>
    </source>
</evidence>
<reference evidence="5 6" key="1">
    <citation type="submission" date="2015-03" db="EMBL/GenBank/DDBJ databases">
        <title>Genome sequencing of Methylobacterium aquaticum DSM16371 type strain.</title>
        <authorList>
            <person name="Chaudhry V."/>
            <person name="Patil P.B."/>
        </authorList>
    </citation>
    <scope>NUCLEOTIDE SEQUENCE [LARGE SCALE GENOMIC DNA]</scope>
    <source>
        <strain evidence="5 6">DSM 16371</strain>
    </source>
</reference>
<sequence>MLKRLAAVAATLVALSGPAAAQDVVRLGNLKFAHYGAISYMKEIAAKYNLKIDEKQFAKGADIYPAMAVDQIDIAASGADGAVAARGNGVKLLVVAGFANGGVRILGRPDLGAKTLADVKGKKVAVVRGGTQDLMLLAELEKNGLTWSERPGKDVQLVYFNNYADLNQALAQKYVDVICQSEPQSTQAISNGWGYEIVKPYDTPVGVPYRPLVMTEKMYTEKPEVAARVLKLFVEATKTFIEKPDLAEKYVREQVFKGQLSSKDFRDSMENADYTYDMPAGHMQITADLMHKYGLGKMVNPPKSDAEWVKLDLLEKAKAELGAKSDPAESNSAKSDPKTNTKTN</sequence>
<accession>A0A0J6UZE8</accession>
<feature type="signal peptide" evidence="3">
    <location>
        <begin position="1"/>
        <end position="21"/>
    </location>
</feature>
<evidence type="ECO:0000256" key="2">
    <source>
        <dbReference type="SAM" id="MobiDB-lite"/>
    </source>
</evidence>
<feature type="region of interest" description="Disordered" evidence="2">
    <location>
        <begin position="320"/>
        <end position="344"/>
    </location>
</feature>
<dbReference type="Proteomes" id="UP000035929">
    <property type="component" value="Unassembled WGS sequence"/>
</dbReference>
<dbReference type="InterPro" id="IPR001638">
    <property type="entry name" value="Solute-binding_3/MltF_N"/>
</dbReference>
<dbReference type="RefSeq" id="WP_048465336.1">
    <property type="nucleotide sequence ID" value="NZ_LABX01000146.1"/>
</dbReference>
<feature type="compositionally biased region" description="Basic and acidic residues" evidence="2">
    <location>
        <begin position="335"/>
        <end position="344"/>
    </location>
</feature>
<dbReference type="Pfam" id="PF13379">
    <property type="entry name" value="NMT1_2"/>
    <property type="match status" value="1"/>
</dbReference>
<dbReference type="PATRIC" id="fig|270351.6.peg.1437"/>
<dbReference type="SMART" id="SM00062">
    <property type="entry name" value="PBPb"/>
    <property type="match status" value="1"/>
</dbReference>
<dbReference type="OrthoDB" id="7299542at2"/>
<dbReference type="AlphaFoldDB" id="A0A0J6UZE8"/>
<dbReference type="Gene3D" id="3.40.190.10">
    <property type="entry name" value="Periplasmic binding protein-like II"/>
    <property type="match status" value="2"/>
</dbReference>
<comment type="similarity">
    <text evidence="1">Belongs to the bacterial solute-binding protein SsuA/TauA family.</text>
</comment>
<dbReference type="EMBL" id="LABX01000146">
    <property type="protein sequence ID" value="KMO31831.1"/>
    <property type="molecule type" value="Genomic_DNA"/>
</dbReference>
<proteinExistence type="inferred from homology"/>